<sequence length="643" mass="73669">MTINSEDHGIIKQSLGTKTYFRPFYIPRDGYPRKLQTNWLYAILSSGEVDILLDIHKVQKSDAVRSLQRQLTMLESNYSFQKKRGNIDQIKELETKIIDTDHLMEEVQFSENDMFNVATMGVLYASSEKELNTFSESLEDEMAGSFFKMATTWSRIKKGFRSALPLGKNEIKDALRNIDRRALSTFAPFISGSGKFYGGIPIGINKITGQLEFLNSFGNEEFRPKNYNMAILGISGSGKSLTLKLLIGREKTGANVYSSVIDPEGEFVRITKRLGGINLNISEEEPICINPCAINYTDIPLDEEDEELEFLEDSDDKEIIEKNGKKYVRFVPVREKLNEMIAFFDIICRGKNSEDEGLNVFERNYLEDSIQEVFSMLEITSHPSSLFKEDVTEVDGKIIQSKVRKPEPTISDINNILIDKYSDEPKALRLIAAIKPFLRTGSKPIFDGQTNLGRGVVHSLSESRLINFNISKMEEGFLRPIAYHVILNFLWEHFVKNSDNATKKKFVYCDEVWQLVDYPATVDFLEKMARRSRKRNAGLRIASQDFIRLLRNEKARGILTNTHSMFFLEQNKIDLKEIKENFDLSDGEIDILFGNPESGEGILRIGKNSVWLKTNPSDEEMTFLESNEAVLEEMLKKKRHMQR</sequence>
<dbReference type="SUPFAM" id="SSF52540">
    <property type="entry name" value="P-loop containing nucleoside triphosphate hydrolases"/>
    <property type="match status" value="1"/>
</dbReference>
<dbReference type="CDD" id="cd01127">
    <property type="entry name" value="TrwB_TraG_TraD_VirD4"/>
    <property type="match status" value="1"/>
</dbReference>
<feature type="domain" description="Helicase HerA central" evidence="1">
    <location>
        <begin position="229"/>
        <end position="414"/>
    </location>
</feature>
<dbReference type="AlphaFoldDB" id="A0A5M8RJI6"/>
<dbReference type="Pfam" id="PF01935">
    <property type="entry name" value="DUF87"/>
    <property type="match status" value="1"/>
</dbReference>
<dbReference type="InterPro" id="IPR027417">
    <property type="entry name" value="P-loop_NTPase"/>
</dbReference>
<comment type="caution">
    <text evidence="2">The sequence shown here is derived from an EMBL/GenBank/DDBJ whole genome shotgun (WGS) entry which is preliminary data.</text>
</comment>
<dbReference type="Proteomes" id="UP000324326">
    <property type="component" value="Unassembled WGS sequence"/>
</dbReference>
<dbReference type="Gene3D" id="3.40.50.300">
    <property type="entry name" value="P-loop containing nucleotide triphosphate hydrolases"/>
    <property type="match status" value="1"/>
</dbReference>
<reference evidence="2 3" key="1">
    <citation type="submission" date="2018-08" db="EMBL/GenBank/DDBJ databases">
        <title>Bacillus phenotypic plasticity.</title>
        <authorList>
            <person name="Hurtado E."/>
        </authorList>
    </citation>
    <scope>NUCLEOTIDE SEQUENCE [LARGE SCALE GENOMIC DNA]</scope>
    <source>
        <strain evidence="2 3">427</strain>
    </source>
</reference>
<organism evidence="2 3">
    <name type="scientific">Bacillus swezeyi</name>
    <dbReference type="NCBI Taxonomy" id="1925020"/>
    <lineage>
        <taxon>Bacteria</taxon>
        <taxon>Bacillati</taxon>
        <taxon>Bacillota</taxon>
        <taxon>Bacilli</taxon>
        <taxon>Bacillales</taxon>
        <taxon>Bacillaceae</taxon>
        <taxon>Bacillus</taxon>
    </lineage>
</organism>
<name>A0A5M8RJI6_9BACI</name>
<dbReference type="PANTHER" id="PTHR30121">
    <property type="entry name" value="UNCHARACTERIZED PROTEIN YJGR-RELATED"/>
    <property type="match status" value="1"/>
</dbReference>
<evidence type="ECO:0000259" key="1">
    <source>
        <dbReference type="Pfam" id="PF01935"/>
    </source>
</evidence>
<protein>
    <submittedName>
        <fullName evidence="2">DUF87 domain-containing protein</fullName>
    </submittedName>
</protein>
<dbReference type="EMBL" id="QSND01000007">
    <property type="protein sequence ID" value="KAA6447014.1"/>
    <property type="molecule type" value="Genomic_DNA"/>
</dbReference>
<dbReference type="InterPro" id="IPR051162">
    <property type="entry name" value="T4SS_component"/>
</dbReference>
<evidence type="ECO:0000313" key="3">
    <source>
        <dbReference type="Proteomes" id="UP000324326"/>
    </source>
</evidence>
<dbReference type="InterPro" id="IPR002789">
    <property type="entry name" value="HerA_central"/>
</dbReference>
<proteinExistence type="predicted"/>
<evidence type="ECO:0000313" key="2">
    <source>
        <dbReference type="EMBL" id="KAA6447014.1"/>
    </source>
</evidence>
<dbReference type="Gene3D" id="1.10.8.730">
    <property type="match status" value="1"/>
</dbReference>
<dbReference type="PANTHER" id="PTHR30121:SF6">
    <property type="entry name" value="SLR6007 PROTEIN"/>
    <property type="match status" value="1"/>
</dbReference>
<accession>A0A5M8RJI6</accession>
<gene>
    <name evidence="2" type="ORF">DX927_23390</name>
</gene>